<dbReference type="EMBL" id="AAQH01000007">
    <property type="protein sequence ID" value="EAT12378.1"/>
    <property type="molecule type" value="Genomic_DNA"/>
</dbReference>
<evidence type="ECO:0000313" key="2">
    <source>
        <dbReference type="Proteomes" id="UP000004263"/>
    </source>
</evidence>
<proteinExistence type="predicted"/>
<comment type="caution">
    <text evidence="1">The sequence shown here is derived from an EMBL/GenBank/DDBJ whole genome shotgun (WGS) entry which is preliminary data.</text>
</comment>
<name>Q1N2M9_9GAMM</name>
<dbReference type="OrthoDB" id="9785445at2"/>
<dbReference type="Proteomes" id="UP000004263">
    <property type="component" value="Unassembled WGS sequence"/>
</dbReference>
<accession>Q1N2M9</accession>
<dbReference type="AlphaFoldDB" id="Q1N2M9"/>
<reference evidence="1 2" key="1">
    <citation type="submission" date="2006-03" db="EMBL/GenBank/DDBJ databases">
        <authorList>
            <person name="Pinhassi J."/>
            <person name="Pedros-Alio C."/>
            <person name="Ferriera S."/>
            <person name="Johnson J."/>
            <person name="Kravitz S."/>
            <person name="Halpern A."/>
            <person name="Remington K."/>
            <person name="Beeson K."/>
            <person name="Tran B."/>
            <person name="Rogers Y.-H."/>
            <person name="Friedman R."/>
            <person name="Venter J.C."/>
        </authorList>
    </citation>
    <scope>NUCLEOTIDE SEQUENCE [LARGE SCALE GENOMIC DNA]</scope>
    <source>
        <strain evidence="1 2">RED65</strain>
    </source>
</reference>
<dbReference type="HOGENOM" id="CLU_1773767_0_0_6"/>
<evidence type="ECO:0000313" key="1">
    <source>
        <dbReference type="EMBL" id="EAT12378.1"/>
    </source>
</evidence>
<keyword evidence="2" id="KW-1185">Reference proteome</keyword>
<dbReference type="STRING" id="207949.RED65_16111"/>
<protein>
    <submittedName>
        <fullName evidence="1">Uncharacterized protein</fullName>
    </submittedName>
</protein>
<dbReference type="RefSeq" id="WP_007018187.1">
    <property type="nucleotide sequence ID" value="NZ_CH724116.1"/>
</dbReference>
<organism evidence="1 2">
    <name type="scientific">Bermanella marisrubri</name>
    <dbReference type="NCBI Taxonomy" id="207949"/>
    <lineage>
        <taxon>Bacteria</taxon>
        <taxon>Pseudomonadati</taxon>
        <taxon>Pseudomonadota</taxon>
        <taxon>Gammaproteobacteria</taxon>
        <taxon>Oceanospirillales</taxon>
        <taxon>Oceanospirillaceae</taxon>
        <taxon>Bermanella</taxon>
    </lineage>
</organism>
<sequence>MKKRLPLLIMFFVLAAPFAASVVILDDRAGLHPSNSDTRAKGNWLSESHFVTPSQNNHWKLLWRKQDCQPNCDDFVNLMRRLKMATGKYQDSVELESLPSDILKQKSQGIFIADPKGLLLLSYSADDDGAYKALKDIKVLMKHSGV</sequence>
<gene>
    <name evidence="1" type="ORF">RED65_16111</name>
</gene>